<protein>
    <submittedName>
        <fullName evidence="4">Glycosyltransferase</fullName>
        <ecNumber evidence="4">5.3.1.8</ecNumber>
    </submittedName>
</protein>
<dbReference type="Proteomes" id="UP000046155">
    <property type="component" value="Unassembled WGS sequence"/>
</dbReference>
<dbReference type="SUPFAM" id="SSF51182">
    <property type="entry name" value="RmlC-like cupins"/>
    <property type="match status" value="1"/>
</dbReference>
<dbReference type="CDD" id="cd02213">
    <property type="entry name" value="cupin_PMI_typeII_C"/>
    <property type="match status" value="1"/>
</dbReference>
<dbReference type="Gene3D" id="3.40.50.2000">
    <property type="entry name" value="Glycogen Phosphorylase B"/>
    <property type="match status" value="2"/>
</dbReference>
<dbReference type="InterPro" id="IPR011051">
    <property type="entry name" value="RmlC_Cupin_sf"/>
</dbReference>
<sequence>MKIALLSPIAWRTPPRHYGPWERVVSLLCEGLVEKGVDVTLFATGDSQTAGKLEYVSKRSYEEDDSLDPKVWEALHIAHFFEQAEEYDLIHNHFDFLPLTYSRLVDTPMVTTIHGFSSQQILPVYKEYSDRSYYVSISDADRDPQLPYLATVYHGIDLESFEFAPERGDYLLYFGRIHPDKGTCEAIEIARRFQMRLVIAGIIQDEEYYREQVAPELDQQRVVYVGHVGPERRNLMLGGAYALLHPINFAEPFGLSVVESMACGTPVVAFDKGSMPEVIRDQETGFLVKGIDQAVEALGKIPELDRGACRRWVENRFSRERMVNDYLDVYKMILEKEKPGMRYANTPWGRWEVLLDAPDHKVKRITVNPGKRLSYQKHFKRQEHWFMVSGQALVTLDGEGIPLTAGQSVDIPQEAAHRMANPGETPLIFIETQTGSYFGEDDIVRLEDDYGRK</sequence>
<name>A0A0B7MGX6_9FIRM</name>
<evidence type="ECO:0000259" key="2">
    <source>
        <dbReference type="Pfam" id="PF01050"/>
    </source>
</evidence>
<dbReference type="EMBL" id="CDRZ01000241">
    <property type="protein sequence ID" value="CEO89310.1"/>
    <property type="molecule type" value="Genomic_DNA"/>
</dbReference>
<dbReference type="InterPro" id="IPR014710">
    <property type="entry name" value="RmlC-like_jellyroll"/>
</dbReference>
<dbReference type="SUPFAM" id="SSF53756">
    <property type="entry name" value="UDP-Glycosyltransferase/glycogen phosphorylase"/>
    <property type="match status" value="1"/>
</dbReference>
<evidence type="ECO:0000313" key="4">
    <source>
        <dbReference type="EMBL" id="CEO89310.1"/>
    </source>
</evidence>
<evidence type="ECO:0000313" key="5">
    <source>
        <dbReference type="Proteomes" id="UP000046155"/>
    </source>
</evidence>
<dbReference type="GO" id="GO:0016757">
    <property type="term" value="F:glycosyltransferase activity"/>
    <property type="evidence" value="ECO:0007669"/>
    <property type="project" value="InterPro"/>
</dbReference>
<dbReference type="Pfam" id="PF13439">
    <property type="entry name" value="Glyco_transf_4"/>
    <property type="match status" value="1"/>
</dbReference>
<feature type="domain" description="Mannose-6-phosphate isomerase type II C-terminal" evidence="2">
    <location>
        <begin position="344"/>
        <end position="448"/>
    </location>
</feature>
<keyword evidence="4" id="KW-0413">Isomerase</keyword>
<dbReference type="EC" id="5.3.1.8" evidence="4"/>
<dbReference type="AlphaFoldDB" id="A0A0B7MGX6"/>
<dbReference type="Gene3D" id="2.60.120.10">
    <property type="entry name" value="Jelly Rolls"/>
    <property type="match status" value="1"/>
</dbReference>
<accession>A0A0B7MGX6</accession>
<evidence type="ECO:0000259" key="3">
    <source>
        <dbReference type="Pfam" id="PF13439"/>
    </source>
</evidence>
<dbReference type="PANTHER" id="PTHR12526:SF595">
    <property type="entry name" value="BLL5217 PROTEIN"/>
    <property type="match status" value="1"/>
</dbReference>
<keyword evidence="5" id="KW-1185">Reference proteome</keyword>
<reference evidence="5" key="1">
    <citation type="submission" date="2015-01" db="EMBL/GenBank/DDBJ databases">
        <authorList>
            <person name="Manzoor Shahid"/>
            <person name="Zubair Saima"/>
        </authorList>
    </citation>
    <scope>NUCLEOTIDE SEQUENCE [LARGE SCALE GENOMIC DNA]</scope>
    <source>
        <strain evidence="5">Sp3</strain>
    </source>
</reference>
<organism evidence="4 5">
    <name type="scientific">Syntrophaceticus schinkii</name>
    <dbReference type="NCBI Taxonomy" id="499207"/>
    <lineage>
        <taxon>Bacteria</taxon>
        <taxon>Bacillati</taxon>
        <taxon>Bacillota</taxon>
        <taxon>Clostridia</taxon>
        <taxon>Thermoanaerobacterales</taxon>
        <taxon>Thermoanaerobacterales Family III. Incertae Sedis</taxon>
        <taxon>Syntrophaceticus</taxon>
    </lineage>
</organism>
<dbReference type="Pfam" id="PF01050">
    <property type="entry name" value="MannoseP_isomer"/>
    <property type="match status" value="1"/>
</dbReference>
<dbReference type="InterPro" id="IPR001538">
    <property type="entry name" value="Man6P_isomerase-2_C"/>
</dbReference>
<dbReference type="PANTHER" id="PTHR12526">
    <property type="entry name" value="GLYCOSYLTRANSFERASE"/>
    <property type="match status" value="1"/>
</dbReference>
<dbReference type="Pfam" id="PF00534">
    <property type="entry name" value="Glycos_transf_1"/>
    <property type="match status" value="1"/>
</dbReference>
<feature type="domain" description="Glycosyl transferase family 1" evidence="1">
    <location>
        <begin position="164"/>
        <end position="315"/>
    </location>
</feature>
<gene>
    <name evidence="4" type="ORF">SSCH_440017</name>
</gene>
<dbReference type="CDD" id="cd03802">
    <property type="entry name" value="GT4_AviGT4-like"/>
    <property type="match status" value="1"/>
</dbReference>
<feature type="domain" description="Glycosyltransferase subfamily 4-like N-terminal" evidence="3">
    <location>
        <begin position="22"/>
        <end position="122"/>
    </location>
</feature>
<evidence type="ECO:0000259" key="1">
    <source>
        <dbReference type="Pfam" id="PF00534"/>
    </source>
</evidence>
<dbReference type="OrthoDB" id="9797047at2"/>
<proteinExistence type="predicted"/>
<dbReference type="GO" id="GO:0016779">
    <property type="term" value="F:nucleotidyltransferase activity"/>
    <property type="evidence" value="ECO:0007669"/>
    <property type="project" value="InterPro"/>
</dbReference>
<dbReference type="GO" id="GO:0004476">
    <property type="term" value="F:mannose-6-phosphate isomerase activity"/>
    <property type="evidence" value="ECO:0007669"/>
    <property type="project" value="UniProtKB-EC"/>
</dbReference>
<dbReference type="GO" id="GO:0005976">
    <property type="term" value="P:polysaccharide metabolic process"/>
    <property type="evidence" value="ECO:0007669"/>
    <property type="project" value="InterPro"/>
</dbReference>
<keyword evidence="4" id="KW-0808">Transferase</keyword>
<dbReference type="InterPro" id="IPR001296">
    <property type="entry name" value="Glyco_trans_1"/>
</dbReference>
<dbReference type="InterPro" id="IPR028098">
    <property type="entry name" value="Glyco_trans_4-like_N"/>
</dbReference>
<dbReference type="RefSeq" id="WP_044665288.1">
    <property type="nucleotide sequence ID" value="NZ_CDRZ01000241.1"/>
</dbReference>